<organism evidence="4 5">
    <name type="scientific">Hydrogenophaga aromaticivorans</name>
    <dbReference type="NCBI Taxonomy" id="2610898"/>
    <lineage>
        <taxon>Bacteria</taxon>
        <taxon>Pseudomonadati</taxon>
        <taxon>Pseudomonadota</taxon>
        <taxon>Betaproteobacteria</taxon>
        <taxon>Burkholderiales</taxon>
        <taxon>Comamonadaceae</taxon>
        <taxon>Hydrogenophaga</taxon>
    </lineage>
</organism>
<dbReference type="InterPro" id="IPR030811">
    <property type="entry name" value="SoxH-rel_PQQ_1"/>
</dbReference>
<comment type="similarity">
    <text evidence="1">Belongs to the metallo-beta-lactamase superfamily. Class-B beta-lactamase family.</text>
</comment>
<evidence type="ECO:0000313" key="5">
    <source>
        <dbReference type="Proteomes" id="UP000545507"/>
    </source>
</evidence>
<dbReference type="EMBL" id="VYGV01000025">
    <property type="protein sequence ID" value="NWF47936.1"/>
    <property type="molecule type" value="Genomic_DNA"/>
</dbReference>
<evidence type="ECO:0000259" key="3">
    <source>
        <dbReference type="SMART" id="SM00849"/>
    </source>
</evidence>
<accession>A0A7Y8H0H1</accession>
<dbReference type="GO" id="GO:0017001">
    <property type="term" value="P:antibiotic catabolic process"/>
    <property type="evidence" value="ECO:0007669"/>
    <property type="project" value="UniProtKB-ARBA"/>
</dbReference>
<dbReference type="AlphaFoldDB" id="A0A7Y8H0H1"/>
<dbReference type="NCBIfam" id="TIGR04558">
    <property type="entry name" value="SoxH_rel_PQQ_1"/>
    <property type="match status" value="1"/>
</dbReference>
<dbReference type="SUPFAM" id="SSF56281">
    <property type="entry name" value="Metallo-hydrolase/oxidoreductase"/>
    <property type="match status" value="1"/>
</dbReference>
<gene>
    <name evidence="4" type="ORF">F3K02_22165</name>
</gene>
<reference evidence="4 5" key="1">
    <citation type="submission" date="2019-09" db="EMBL/GenBank/DDBJ databases">
        <title>Hydrogenophaga aromatica sp. nov., isolated from a para-xylene-degrading enrichment culture.</title>
        <authorList>
            <person name="Tancsics A."/>
            <person name="Banerjee S."/>
        </authorList>
    </citation>
    <scope>NUCLEOTIDE SEQUENCE [LARGE SCALE GENOMIC DNA]</scope>
    <source>
        <strain evidence="4 5">D2P1</strain>
    </source>
</reference>
<dbReference type="PANTHER" id="PTHR42951">
    <property type="entry name" value="METALLO-BETA-LACTAMASE DOMAIN-CONTAINING"/>
    <property type="match status" value="1"/>
</dbReference>
<dbReference type="SMART" id="SM00849">
    <property type="entry name" value="Lactamase_B"/>
    <property type="match status" value="1"/>
</dbReference>
<protein>
    <submittedName>
        <fullName evidence="4">Quinoprotein relay system zinc metallohydrolase 1</fullName>
    </submittedName>
</protein>
<dbReference type="InterPro" id="IPR001279">
    <property type="entry name" value="Metallo-B-lactamas"/>
</dbReference>
<dbReference type="InterPro" id="IPR036866">
    <property type="entry name" value="RibonucZ/Hydroxyglut_hydro"/>
</dbReference>
<keyword evidence="2" id="KW-0732">Signal</keyword>
<feature type="domain" description="Metallo-beta-lactamase" evidence="3">
    <location>
        <begin position="88"/>
        <end position="272"/>
    </location>
</feature>
<evidence type="ECO:0000313" key="4">
    <source>
        <dbReference type="EMBL" id="NWF47936.1"/>
    </source>
</evidence>
<comment type="caution">
    <text evidence="4">The sequence shown here is derived from an EMBL/GenBank/DDBJ whole genome shotgun (WGS) entry which is preliminary data.</text>
</comment>
<feature type="signal peptide" evidence="2">
    <location>
        <begin position="1"/>
        <end position="40"/>
    </location>
</feature>
<proteinExistence type="inferred from homology"/>
<keyword evidence="4" id="KW-0378">Hydrolase</keyword>
<name>A0A7Y8H0H1_9BURK</name>
<dbReference type="Proteomes" id="UP000545507">
    <property type="component" value="Unassembled WGS sequence"/>
</dbReference>
<dbReference type="CDD" id="cd16282">
    <property type="entry name" value="metallo-hydrolase-like_MBL-fold"/>
    <property type="match status" value="1"/>
</dbReference>
<dbReference type="PANTHER" id="PTHR42951:SF4">
    <property type="entry name" value="ACYL-COENZYME A THIOESTERASE MBLAC2"/>
    <property type="match status" value="1"/>
</dbReference>
<dbReference type="InterPro" id="IPR050855">
    <property type="entry name" value="NDM-1-like"/>
</dbReference>
<sequence length="351" mass="38276">MSAAQGRSQASSHRSPQGGGISLKRWLCAAVFALAGTAQAQTIAVPPPASKPDAATFNYDLQPRQIAEGTWVIEGAVQDFSRANGCNIINTAFIATGAGVVVINTGPSRLYGEQQRRAIERITREPVQRVIELNLHPDYFFGNQAWADRPTQALPGSISGMQAEGTAYADNLYRLCGDWMRGTESTPAREAVLPQTLQLGQHKLELKRLHGHTADDLVLLDHRTGVLFAGGLVFAERVPTTPHADFAAWLASLDALEQWHASGAVKTVVPSHGPVHTGLAGVQQTRGWLRWLTTLMQESAERGLDLGEVLGTPVPERFKRWAAQPAELHRSLTQWYPRYEQKVMAAPNSGR</sequence>
<dbReference type="Gene3D" id="3.60.15.10">
    <property type="entry name" value="Ribonuclease Z/Hydroxyacylglutathione hydrolase-like"/>
    <property type="match status" value="1"/>
</dbReference>
<dbReference type="Pfam" id="PF00753">
    <property type="entry name" value="Lactamase_B"/>
    <property type="match status" value="1"/>
</dbReference>
<evidence type="ECO:0000256" key="2">
    <source>
        <dbReference type="SAM" id="SignalP"/>
    </source>
</evidence>
<keyword evidence="5" id="KW-1185">Reference proteome</keyword>
<feature type="chain" id="PRO_5030833629" evidence="2">
    <location>
        <begin position="41"/>
        <end position="351"/>
    </location>
</feature>
<evidence type="ECO:0000256" key="1">
    <source>
        <dbReference type="ARBA" id="ARBA00005250"/>
    </source>
</evidence>
<dbReference type="GO" id="GO:0016787">
    <property type="term" value="F:hydrolase activity"/>
    <property type="evidence" value="ECO:0007669"/>
    <property type="project" value="UniProtKB-KW"/>
</dbReference>